<keyword evidence="1" id="KW-1133">Transmembrane helix</keyword>
<evidence type="ECO:0000256" key="1">
    <source>
        <dbReference type="SAM" id="Phobius"/>
    </source>
</evidence>
<feature type="transmembrane region" description="Helical" evidence="1">
    <location>
        <begin position="12"/>
        <end position="33"/>
    </location>
</feature>
<keyword evidence="3" id="KW-1185">Reference proteome</keyword>
<dbReference type="KEGG" id="mefw:F1737_07365"/>
<accession>A0AA97I3B6</accession>
<name>A0AA97I3B6_9EURY</name>
<gene>
    <name evidence="2" type="ORF">F1737_07365</name>
</gene>
<evidence type="ECO:0000313" key="3">
    <source>
        <dbReference type="Proteomes" id="UP001301797"/>
    </source>
</evidence>
<dbReference type="Proteomes" id="UP001301797">
    <property type="component" value="Chromosome"/>
</dbReference>
<dbReference type="RefSeq" id="WP_317135946.1">
    <property type="nucleotide sequence ID" value="NZ_CP043875.1"/>
</dbReference>
<protein>
    <submittedName>
        <fullName evidence="2">Uncharacterized protein</fullName>
    </submittedName>
</protein>
<dbReference type="GeneID" id="85229975"/>
<keyword evidence="1" id="KW-0472">Membrane</keyword>
<dbReference type="AlphaFoldDB" id="A0AA97I3B6"/>
<organism evidence="2 3">
    <name type="scientific">Methanochimaera problematica</name>
    <dbReference type="NCBI Taxonomy" id="2609417"/>
    <lineage>
        <taxon>Archaea</taxon>
        <taxon>Methanobacteriati</taxon>
        <taxon>Methanobacteriota</taxon>
        <taxon>Stenosarchaea group</taxon>
        <taxon>Methanomicrobia</taxon>
        <taxon>Methanomicrobiales</taxon>
        <taxon>Methanomicrobiaceae</taxon>
        <taxon>Methanochimaera</taxon>
    </lineage>
</organism>
<dbReference type="EMBL" id="CP043875">
    <property type="protein sequence ID" value="WOF16528.1"/>
    <property type="molecule type" value="Genomic_DNA"/>
</dbReference>
<proteinExistence type="predicted"/>
<reference evidence="2 3" key="1">
    <citation type="submission" date="2019-09" db="EMBL/GenBank/DDBJ databases">
        <title>The complete genome of Methanoplanus sp. FWC-SCC4.</title>
        <authorList>
            <person name="Chen S.-C."/>
            <person name="Zhou Y.-Z."/>
            <person name="Lai M.-C."/>
        </authorList>
    </citation>
    <scope>NUCLEOTIDE SEQUENCE [LARGE SCALE GENOMIC DNA]</scope>
    <source>
        <strain evidence="2 3">FWC-SCC4</strain>
    </source>
</reference>
<keyword evidence="1" id="KW-0812">Transmembrane</keyword>
<sequence>MYHIDREDGLSEVVGFILILGLIVVAMSVYLIYEIPSQGRENEIKHMNDIKNRFVDFKISLDSLWINSVGSYTGSSLKYPTYGVTLANSFDLGTSGGFYTGGSDIMPFFTPIPSSGTMSVDKNHGSIRVTMNEGEEVLNTTLGILKYSSQNNYWVEQDYYYQMGGVFLLQDSGITIRVDPLVSIYNVGGKAAVQITPVSVSGEQFLGGSGPLRVEARLKQAPQYLSGKRQAKKVTITVYCENADEADCWERVFKNTLAREGTSNWCELRVAGNIVSANVHGPDVSGASNDVELDVYRADYNVWLQNVASAIE</sequence>
<evidence type="ECO:0000313" key="2">
    <source>
        <dbReference type="EMBL" id="WOF16528.1"/>
    </source>
</evidence>